<feature type="domain" description="AATF leucine zipper-containing" evidence="4">
    <location>
        <begin position="195"/>
        <end position="398"/>
    </location>
</feature>
<proteinExistence type="inferred from homology"/>
<feature type="compositionally biased region" description="Low complexity" evidence="2">
    <location>
        <begin position="454"/>
        <end position="470"/>
    </location>
</feature>
<protein>
    <submittedName>
        <fullName evidence="5">Uncharacterized protein</fullName>
    </submittedName>
</protein>
<reference evidence="5 6" key="1">
    <citation type="journal article" date="2013" name="Curr. Biol.">
        <title>The Genome of the Foraminiferan Reticulomyxa filosa.</title>
        <authorList>
            <person name="Glockner G."/>
            <person name="Hulsmann N."/>
            <person name="Schleicher M."/>
            <person name="Noegel A.A."/>
            <person name="Eichinger L."/>
            <person name="Gallinger C."/>
            <person name="Pawlowski J."/>
            <person name="Sierra R."/>
            <person name="Euteneuer U."/>
            <person name="Pillet L."/>
            <person name="Moustafa A."/>
            <person name="Platzer M."/>
            <person name="Groth M."/>
            <person name="Szafranski K."/>
            <person name="Schliwa M."/>
        </authorList>
    </citation>
    <scope>NUCLEOTIDE SEQUENCE [LARGE SCALE GENOMIC DNA]</scope>
</reference>
<feature type="region of interest" description="Disordered" evidence="2">
    <location>
        <begin position="241"/>
        <end position="266"/>
    </location>
</feature>
<dbReference type="PANTHER" id="PTHR15565:SF0">
    <property type="entry name" value="PROTEIN AATF"/>
    <property type="match status" value="1"/>
</dbReference>
<dbReference type="Pfam" id="PF08164">
    <property type="entry name" value="TRAUB"/>
    <property type="match status" value="1"/>
</dbReference>
<dbReference type="InterPro" id="IPR012617">
    <property type="entry name" value="AATF_C"/>
</dbReference>
<accession>X6N3D5</accession>
<dbReference type="EMBL" id="ASPP01012465">
    <property type="protein sequence ID" value="ETO20591.1"/>
    <property type="molecule type" value="Genomic_DNA"/>
</dbReference>
<sequence length="597" mass="69275">MSILLRDLWDPTPKNTLADPDQEDDFGDATSAQLRKLDLGVPEESGEGESRAVSRLRNIDLGEDYEGKVVSRKEIDGWLKPKEVEEAEEEEEEDDKEVKEDENDERQSIDLDNETSLSDKQDGNDIEEVQDFAAYEADDNENEEDEADDNEEDEEDEEKSRRKRSKKIEKENWDKNKEKRDVIPHYSAQTQERQMRKSKAVQKQCKLFDEVSKIRIHLQKPYLTSQKMPRPERYQSFIRHTETSGTDLDHNADKDKNKNKNTESNSLEELASQIEKEAMALCNDLLRIQSKLIAKNKEIQCGINGTIYRPSEEGNDRDDTNEDEEMRVLSDPEEDEILTNNTKARSSGHGRHRDRSKRSGVNGNDNVGSWEDMWTQCNNDWKTMMPYCNKTIDSWDKKMKLMDATAITRKDKKNSSNMSLLERIGGVMANPDLILNKMQTVDKLFRMYGDDGGSSNHADPSSSSSSSSQDSQHRSIKEMDERIEQGLEDSIALKYDQYRTEKEVFNDSQFYKRLLKELVDFGMANSTTGALDSKEKGDLHHKIDEINAQKQKERFDYNQTRKKMKYTVRPDMENFMAPRYTHDIDFPVQQFYSSLFQ</sequence>
<dbReference type="OrthoDB" id="5783963at2759"/>
<dbReference type="InterPro" id="IPR025160">
    <property type="entry name" value="AATF"/>
</dbReference>
<evidence type="ECO:0000256" key="1">
    <source>
        <dbReference type="ARBA" id="ARBA00008966"/>
    </source>
</evidence>
<feature type="compositionally biased region" description="Basic and acidic residues" evidence="2">
    <location>
        <begin position="48"/>
        <end position="84"/>
    </location>
</feature>
<name>X6N3D5_RETFI</name>
<feature type="compositionally biased region" description="Acidic residues" evidence="2">
    <location>
        <begin position="319"/>
        <end position="337"/>
    </location>
</feature>
<comment type="similarity">
    <text evidence="1">Belongs to the AATF family.</text>
</comment>
<dbReference type="InterPro" id="IPR039223">
    <property type="entry name" value="AATF/Bfr2"/>
</dbReference>
<feature type="compositionally biased region" description="Acidic residues" evidence="2">
    <location>
        <begin position="124"/>
        <end position="157"/>
    </location>
</feature>
<feature type="compositionally biased region" description="Basic residues" evidence="2">
    <location>
        <begin position="346"/>
        <end position="358"/>
    </location>
</feature>
<feature type="compositionally biased region" description="Basic and acidic residues" evidence="2">
    <location>
        <begin position="168"/>
        <end position="183"/>
    </location>
</feature>
<dbReference type="PANTHER" id="PTHR15565">
    <property type="entry name" value="AATF PROTEIN APOPTOSIS ANTAGONIZING TRANSCRIPTION FACTOR"/>
    <property type="match status" value="1"/>
</dbReference>
<feature type="region of interest" description="Disordered" evidence="2">
    <location>
        <begin position="306"/>
        <end position="369"/>
    </location>
</feature>
<feature type="region of interest" description="Disordered" evidence="2">
    <location>
        <begin position="446"/>
        <end position="477"/>
    </location>
</feature>
<feature type="compositionally biased region" description="Basic and acidic residues" evidence="2">
    <location>
        <begin position="241"/>
        <end position="261"/>
    </location>
</feature>
<feature type="region of interest" description="Disordered" evidence="2">
    <location>
        <begin position="1"/>
        <end position="198"/>
    </location>
</feature>
<evidence type="ECO:0000259" key="4">
    <source>
        <dbReference type="Pfam" id="PF13339"/>
    </source>
</evidence>
<dbReference type="OMA" id="MAPRYTH"/>
<dbReference type="Pfam" id="PF13339">
    <property type="entry name" value="AATF-Che1"/>
    <property type="match status" value="1"/>
</dbReference>
<keyword evidence="6" id="KW-1185">Reference proteome</keyword>
<evidence type="ECO:0000313" key="5">
    <source>
        <dbReference type="EMBL" id="ETO20591.1"/>
    </source>
</evidence>
<dbReference type="Proteomes" id="UP000023152">
    <property type="component" value="Unassembled WGS sequence"/>
</dbReference>
<evidence type="ECO:0000256" key="2">
    <source>
        <dbReference type="SAM" id="MobiDB-lite"/>
    </source>
</evidence>
<evidence type="ECO:0000313" key="6">
    <source>
        <dbReference type="Proteomes" id="UP000023152"/>
    </source>
</evidence>
<comment type="caution">
    <text evidence="5">The sequence shown here is derived from an EMBL/GenBank/DDBJ whole genome shotgun (WGS) entry which is preliminary data.</text>
</comment>
<dbReference type="AlphaFoldDB" id="X6N3D5"/>
<dbReference type="GO" id="GO:0005730">
    <property type="term" value="C:nucleolus"/>
    <property type="evidence" value="ECO:0007669"/>
    <property type="project" value="TreeGrafter"/>
</dbReference>
<gene>
    <name evidence="5" type="ORF">RFI_16627</name>
</gene>
<feature type="compositionally biased region" description="Acidic residues" evidence="2">
    <location>
        <begin position="85"/>
        <end position="104"/>
    </location>
</feature>
<evidence type="ECO:0000259" key="3">
    <source>
        <dbReference type="Pfam" id="PF08164"/>
    </source>
</evidence>
<organism evidence="5 6">
    <name type="scientific">Reticulomyxa filosa</name>
    <dbReference type="NCBI Taxonomy" id="46433"/>
    <lineage>
        <taxon>Eukaryota</taxon>
        <taxon>Sar</taxon>
        <taxon>Rhizaria</taxon>
        <taxon>Retaria</taxon>
        <taxon>Foraminifera</taxon>
        <taxon>Monothalamids</taxon>
        <taxon>Reticulomyxidae</taxon>
        <taxon>Reticulomyxa</taxon>
    </lineage>
</organism>
<feature type="domain" description="Apoptosis-antagonizing transcription factor C-terminal" evidence="3">
    <location>
        <begin position="511"/>
        <end position="596"/>
    </location>
</feature>